<feature type="compositionally biased region" description="Basic and acidic residues" evidence="1">
    <location>
        <begin position="471"/>
        <end position="484"/>
    </location>
</feature>
<comment type="caution">
    <text evidence="2">The sequence shown here is derived from an EMBL/GenBank/DDBJ whole genome shotgun (WGS) entry which is preliminary data.</text>
</comment>
<feature type="region of interest" description="Disordered" evidence="1">
    <location>
        <begin position="279"/>
        <end position="305"/>
    </location>
</feature>
<dbReference type="Proteomes" id="UP001280581">
    <property type="component" value="Unassembled WGS sequence"/>
</dbReference>
<protein>
    <submittedName>
        <fullName evidence="2">Uncharacterized protein</fullName>
    </submittedName>
</protein>
<name>A0AAN6LX01_9PLEO</name>
<feature type="region of interest" description="Disordered" evidence="1">
    <location>
        <begin position="367"/>
        <end position="402"/>
    </location>
</feature>
<sequence length="726" mass="79549">MPRLHTSIRHVTTTDPVFLCPEDIIEPPPPDEDDDHDAERRARKRRRIETIANHYIRLGRAPLIVSAGLRGPFDNGWKNPWAKPPFLAVNQAGKARKETDAHGAKGVNAAHIPTRNLRPTSSVPSPETLRGLDLAQDSVLPPDDTEDEAHVAPADSTASLDNTGATEPLGIDPDPSITFESFESNPFWLKRPLPKSTASRNSLCGNHDPSPTRARLGSRPVDQQGRLQLVTPKQPIKLVLPNPRRNEQEPDWMSIASASMAITSPATPAQIIQEPISLSTSTKRKRTHSRHERANATGAPSPTNTLGSAAALPQMNGQLSPLKHIVSVPEICDSRSPLASAPFNIISPGAEVMQNPKGVLPNDKVTDQTSTTLQESRQQDTHTSVERCVPTGPSSPLTERGRNKNMTMASDATPAIRHNHVTSPTCASSTGFIYRKIGKSKRIKPSNEPKPQPQRFSSPARMDQRFTGSTRQEECPVLENHKQDPITASEPRTGRADIYDVPGSPQVQQQSCRSSRNSGFSTQAALLLAQMEFQNGTMTSATNSNTTPWLHAVDTTPHENPTIPSPAFTPFHEFNATLEAEYPPEPAMHDMPISTQDLFATISPFGFSTVKRSARPPASNMRFSVFASQEQGTPSYSGHKSRPKSPTPSQRMPLKAKNVTVPFLGSRSERGSQSEKGSQESMASKALPVQTAELPQLDFHNSMDDLRRNDDLNFTDRFLLNFSEMT</sequence>
<keyword evidence="3" id="KW-1185">Reference proteome</keyword>
<feature type="region of interest" description="Disordered" evidence="1">
    <location>
        <begin position="190"/>
        <end position="226"/>
    </location>
</feature>
<feature type="region of interest" description="Disordered" evidence="1">
    <location>
        <begin position="438"/>
        <end position="496"/>
    </location>
</feature>
<dbReference type="EMBL" id="WVTA01000010">
    <property type="protein sequence ID" value="KAK3203776.1"/>
    <property type="molecule type" value="Genomic_DNA"/>
</dbReference>
<feature type="region of interest" description="Disordered" evidence="1">
    <location>
        <begin position="628"/>
        <end position="695"/>
    </location>
</feature>
<organism evidence="2 3">
    <name type="scientific">Pseudopithomyces chartarum</name>
    <dbReference type="NCBI Taxonomy" id="1892770"/>
    <lineage>
        <taxon>Eukaryota</taxon>
        <taxon>Fungi</taxon>
        <taxon>Dikarya</taxon>
        <taxon>Ascomycota</taxon>
        <taxon>Pezizomycotina</taxon>
        <taxon>Dothideomycetes</taxon>
        <taxon>Pleosporomycetidae</taxon>
        <taxon>Pleosporales</taxon>
        <taxon>Massarineae</taxon>
        <taxon>Didymosphaeriaceae</taxon>
        <taxon>Pseudopithomyces</taxon>
    </lineage>
</organism>
<dbReference type="AlphaFoldDB" id="A0AAN6LX01"/>
<evidence type="ECO:0000256" key="1">
    <source>
        <dbReference type="SAM" id="MobiDB-lite"/>
    </source>
</evidence>
<evidence type="ECO:0000313" key="2">
    <source>
        <dbReference type="EMBL" id="KAK3203776.1"/>
    </source>
</evidence>
<feature type="compositionally biased region" description="Acidic residues" evidence="1">
    <location>
        <begin position="23"/>
        <end position="36"/>
    </location>
</feature>
<proteinExistence type="predicted"/>
<feature type="compositionally biased region" description="Polar residues" evidence="1">
    <location>
        <begin position="156"/>
        <end position="165"/>
    </location>
</feature>
<feature type="compositionally biased region" description="Polar residues" evidence="1">
    <location>
        <begin position="367"/>
        <end position="376"/>
    </location>
</feature>
<feature type="region of interest" description="Disordered" evidence="1">
    <location>
        <begin position="21"/>
        <end position="41"/>
    </location>
</feature>
<reference evidence="2 3" key="1">
    <citation type="submission" date="2021-02" db="EMBL/GenBank/DDBJ databases">
        <title>Genome assembly of Pseudopithomyces chartarum.</title>
        <authorList>
            <person name="Jauregui R."/>
            <person name="Singh J."/>
            <person name="Voisey C."/>
        </authorList>
    </citation>
    <scope>NUCLEOTIDE SEQUENCE [LARGE SCALE GENOMIC DNA]</scope>
    <source>
        <strain evidence="2 3">AGR01</strain>
    </source>
</reference>
<feature type="compositionally biased region" description="Basic residues" evidence="1">
    <location>
        <begin position="282"/>
        <end position="291"/>
    </location>
</feature>
<accession>A0AAN6LX01</accession>
<gene>
    <name evidence="2" type="ORF">GRF29_106g631365</name>
</gene>
<feature type="region of interest" description="Disordered" evidence="1">
    <location>
        <begin position="92"/>
        <end position="177"/>
    </location>
</feature>
<evidence type="ECO:0000313" key="3">
    <source>
        <dbReference type="Proteomes" id="UP001280581"/>
    </source>
</evidence>
<feature type="compositionally biased region" description="Polar residues" evidence="1">
    <location>
        <begin position="628"/>
        <end position="638"/>
    </location>
</feature>